<dbReference type="Gene3D" id="3.40.50.2300">
    <property type="match status" value="1"/>
</dbReference>
<keyword evidence="1 2" id="KW-0597">Phosphoprotein</keyword>
<gene>
    <name evidence="4" type="ORF">OMM_07457</name>
</gene>
<evidence type="ECO:0000313" key="5">
    <source>
        <dbReference type="Proteomes" id="UP000189670"/>
    </source>
</evidence>
<dbReference type="EMBL" id="ATBP01000138">
    <property type="protein sequence ID" value="ETR72531.1"/>
    <property type="molecule type" value="Genomic_DNA"/>
</dbReference>
<dbReference type="AlphaFoldDB" id="A0A1V1PCF7"/>
<dbReference type="SMART" id="SM00448">
    <property type="entry name" value="REC"/>
    <property type="match status" value="1"/>
</dbReference>
<dbReference type="GO" id="GO:0016740">
    <property type="term" value="F:transferase activity"/>
    <property type="evidence" value="ECO:0007669"/>
    <property type="project" value="UniProtKB-KW"/>
</dbReference>
<keyword evidence="4" id="KW-0808">Transferase</keyword>
<protein>
    <submittedName>
        <fullName evidence="4">Sporulation initiation phosphotransferase F</fullName>
    </submittedName>
</protein>
<feature type="modified residue" description="4-aspartylphosphate" evidence="2">
    <location>
        <position position="53"/>
    </location>
</feature>
<evidence type="ECO:0000313" key="4">
    <source>
        <dbReference type="EMBL" id="ETR72531.1"/>
    </source>
</evidence>
<accession>A0A1V1PCF7</accession>
<evidence type="ECO:0000256" key="1">
    <source>
        <dbReference type="ARBA" id="ARBA00022553"/>
    </source>
</evidence>
<dbReference type="InterPro" id="IPR001789">
    <property type="entry name" value="Sig_transdc_resp-reg_receiver"/>
</dbReference>
<dbReference type="SUPFAM" id="SSF52172">
    <property type="entry name" value="CheY-like"/>
    <property type="match status" value="1"/>
</dbReference>
<reference evidence="5" key="1">
    <citation type="submission" date="2012-11" db="EMBL/GenBank/DDBJ databases">
        <authorList>
            <person name="Lucero-Rivera Y.E."/>
            <person name="Tovar-Ramirez D."/>
        </authorList>
    </citation>
    <scope>NUCLEOTIDE SEQUENCE [LARGE SCALE GENOMIC DNA]</scope>
    <source>
        <strain evidence="5">Araruama</strain>
    </source>
</reference>
<dbReference type="InterPro" id="IPR011006">
    <property type="entry name" value="CheY-like_superfamily"/>
</dbReference>
<evidence type="ECO:0000256" key="2">
    <source>
        <dbReference type="PROSITE-ProRule" id="PRU00169"/>
    </source>
</evidence>
<feature type="domain" description="Response regulatory" evidence="3">
    <location>
        <begin position="4"/>
        <end position="121"/>
    </location>
</feature>
<proteinExistence type="predicted"/>
<dbReference type="PANTHER" id="PTHR44591">
    <property type="entry name" value="STRESS RESPONSE REGULATOR PROTEIN 1"/>
    <property type="match status" value="1"/>
</dbReference>
<dbReference type="PROSITE" id="PS50110">
    <property type="entry name" value="RESPONSE_REGULATORY"/>
    <property type="match status" value="1"/>
</dbReference>
<evidence type="ECO:0000259" key="3">
    <source>
        <dbReference type="PROSITE" id="PS50110"/>
    </source>
</evidence>
<dbReference type="Proteomes" id="UP000189670">
    <property type="component" value="Unassembled WGS sequence"/>
</dbReference>
<dbReference type="PANTHER" id="PTHR44591:SF3">
    <property type="entry name" value="RESPONSE REGULATORY DOMAIN-CONTAINING PROTEIN"/>
    <property type="match status" value="1"/>
</dbReference>
<sequence>MNNKILVIDDDTAIRKSFALTLNDIGFQVDQASSGNQGIENIKNKTYDLIFLDLKMPGLNGCETLSRIRQINTDVPVYIITAFHQEYFADLQQLDSENIAYELLKKPIDSNNLIALVNSMLIGPQVLE</sequence>
<dbReference type="GO" id="GO:0000160">
    <property type="term" value="P:phosphorelay signal transduction system"/>
    <property type="evidence" value="ECO:0007669"/>
    <property type="project" value="InterPro"/>
</dbReference>
<dbReference type="InterPro" id="IPR050595">
    <property type="entry name" value="Bact_response_regulator"/>
</dbReference>
<organism evidence="4 5">
    <name type="scientific">Candidatus Magnetoglobus multicellularis str. Araruama</name>
    <dbReference type="NCBI Taxonomy" id="890399"/>
    <lineage>
        <taxon>Bacteria</taxon>
        <taxon>Pseudomonadati</taxon>
        <taxon>Thermodesulfobacteriota</taxon>
        <taxon>Desulfobacteria</taxon>
        <taxon>Desulfobacterales</taxon>
        <taxon>Desulfobacteraceae</taxon>
        <taxon>Candidatus Magnetoglobus</taxon>
    </lineage>
</organism>
<dbReference type="Pfam" id="PF00072">
    <property type="entry name" value="Response_reg"/>
    <property type="match status" value="1"/>
</dbReference>
<comment type="caution">
    <text evidence="4">The sequence shown here is derived from an EMBL/GenBank/DDBJ whole genome shotgun (WGS) entry which is preliminary data.</text>
</comment>
<name>A0A1V1PCF7_9BACT</name>